<evidence type="ECO:0000313" key="3">
    <source>
        <dbReference type="EMBL" id="MBB4740170.1"/>
    </source>
</evidence>
<dbReference type="Pfam" id="PF13191">
    <property type="entry name" value="AAA_16"/>
    <property type="match status" value="1"/>
</dbReference>
<evidence type="ECO:0000259" key="2">
    <source>
        <dbReference type="PROSITE" id="PS50943"/>
    </source>
</evidence>
<dbReference type="AlphaFoldDB" id="A0A7W7GXJ7"/>
<name>A0A7W7GXJ7_9ACTN</name>
<protein>
    <submittedName>
        <fullName evidence="3">Putative ATPase/DNA-binding XRE family transcriptional regulator</fullName>
    </submittedName>
</protein>
<dbReference type="InterPro" id="IPR001387">
    <property type="entry name" value="Cro/C1-type_HTH"/>
</dbReference>
<dbReference type="InterPro" id="IPR019734">
    <property type="entry name" value="TPR_rpt"/>
</dbReference>
<feature type="compositionally biased region" description="Basic and acidic residues" evidence="1">
    <location>
        <begin position="725"/>
        <end position="738"/>
    </location>
</feature>
<dbReference type="GO" id="GO:0003677">
    <property type="term" value="F:DNA binding"/>
    <property type="evidence" value="ECO:0007669"/>
    <property type="project" value="UniProtKB-KW"/>
</dbReference>
<dbReference type="InterPro" id="IPR011990">
    <property type="entry name" value="TPR-like_helical_dom_sf"/>
</dbReference>
<organism evidence="3 4">
    <name type="scientific">Actinoplanes octamycinicus</name>
    <dbReference type="NCBI Taxonomy" id="135948"/>
    <lineage>
        <taxon>Bacteria</taxon>
        <taxon>Bacillati</taxon>
        <taxon>Actinomycetota</taxon>
        <taxon>Actinomycetes</taxon>
        <taxon>Micromonosporales</taxon>
        <taxon>Micromonosporaceae</taxon>
        <taxon>Actinoplanes</taxon>
    </lineage>
</organism>
<comment type="caution">
    <text evidence="3">The sequence shown here is derived from an EMBL/GenBank/DDBJ whole genome shotgun (WGS) entry which is preliminary data.</text>
</comment>
<dbReference type="PANTHER" id="PTHR47691">
    <property type="entry name" value="REGULATOR-RELATED"/>
    <property type="match status" value="1"/>
</dbReference>
<dbReference type="Gene3D" id="1.25.40.10">
    <property type="entry name" value="Tetratricopeptide repeat domain"/>
    <property type="match status" value="2"/>
</dbReference>
<dbReference type="InterPro" id="IPR010982">
    <property type="entry name" value="Lambda_DNA-bd_dom_sf"/>
</dbReference>
<keyword evidence="4" id="KW-1185">Reference proteome</keyword>
<dbReference type="Proteomes" id="UP000546162">
    <property type="component" value="Unassembled WGS sequence"/>
</dbReference>
<dbReference type="Pfam" id="PF13424">
    <property type="entry name" value="TPR_12"/>
    <property type="match status" value="1"/>
</dbReference>
<keyword evidence="3" id="KW-0238">DNA-binding</keyword>
<feature type="domain" description="HTH cro/C1-type" evidence="2">
    <location>
        <begin position="7"/>
        <end position="62"/>
    </location>
</feature>
<dbReference type="RefSeq" id="WP_185040609.1">
    <property type="nucleotide sequence ID" value="NZ_BAABFG010000005.1"/>
</dbReference>
<proteinExistence type="predicted"/>
<dbReference type="SMART" id="SM00530">
    <property type="entry name" value="HTH_XRE"/>
    <property type="match status" value="1"/>
</dbReference>
<dbReference type="Pfam" id="PF13374">
    <property type="entry name" value="TPR_10"/>
    <property type="match status" value="1"/>
</dbReference>
<dbReference type="Pfam" id="PF13560">
    <property type="entry name" value="HTH_31"/>
    <property type="match status" value="1"/>
</dbReference>
<evidence type="ECO:0000313" key="4">
    <source>
        <dbReference type="Proteomes" id="UP000546162"/>
    </source>
</evidence>
<evidence type="ECO:0000256" key="1">
    <source>
        <dbReference type="SAM" id="MobiDB-lite"/>
    </source>
</evidence>
<dbReference type="CDD" id="cd00093">
    <property type="entry name" value="HTH_XRE"/>
    <property type="match status" value="1"/>
</dbReference>
<accession>A0A7W7GXJ7</accession>
<dbReference type="SMART" id="SM00028">
    <property type="entry name" value="TPR"/>
    <property type="match status" value="2"/>
</dbReference>
<feature type="region of interest" description="Disordered" evidence="1">
    <location>
        <begin position="692"/>
        <end position="738"/>
    </location>
</feature>
<dbReference type="PANTHER" id="PTHR47691:SF3">
    <property type="entry name" value="HTH-TYPE TRANSCRIPTIONAL REGULATOR RV0890C-RELATED"/>
    <property type="match status" value="1"/>
</dbReference>
<sequence>MSFGELLRGLRRSARLTQEELAERAGLSARTVSDLERGVYPTARRDSARSLAGALRLDGPERERFLLVARGGATPAPLPDGLLPGTPITGRDRELDDLAALLNRPDHRLITVIGPGGVGKTRLAYEVARRAAASGVPVAVVPLAGLTEPDLVPSTVARALDERPLLLVLDNFEHLQPAAPAVAGLLAGCPDLTVLATSRGPLHLRAERLVPLEPLAVPPAGTDPAEAARHPACRLFLDRLAAAGVPEPAGLDTVAGLCRDLDGLPLALELAAARVRHLGLATVATRVRAGPAILSHGPADAPDRQRSLEATIGWSHALLSPAEQKAFGRLGVFTDSFCLDAASVFAPEEALVRLIDVGLVRVVPGRSGDRYTMLHTVRAYAIASLTGDERAAAADRHAAWYADLATTAASRLVGAGQGDELHRLDDERNNLWAALRHAIDRPRPADAHRMAAGLWRYWEIRGDLTEARQRIDQVLALPSPDPAVRAEVHKAAGCLARDQADPVPARRHLSTATTLYTALGDDLATGSCLNNLGNVALDEGAVTEAAEHYRRALERIRPAGAEQLIALVQHNLAMAIRFEDPPAALELLLDSLARHRRTADERGVARTAVSVGILQLTAGRPDRAVTHFRSALAAFRELGDRIGMVRAVEGVAASFALAGQTPVAAGLLAAAIRARAELGLPVTADDQSHHLARQATGDPDGPADDLDTAVDRAATREFPAAGHHPGHDAAPLDRQDRP</sequence>
<dbReference type="InterPro" id="IPR027417">
    <property type="entry name" value="P-loop_NTPase"/>
</dbReference>
<dbReference type="InterPro" id="IPR041664">
    <property type="entry name" value="AAA_16"/>
</dbReference>
<dbReference type="SUPFAM" id="SSF52540">
    <property type="entry name" value="P-loop containing nucleoside triphosphate hydrolases"/>
    <property type="match status" value="1"/>
</dbReference>
<reference evidence="3 4" key="1">
    <citation type="submission" date="2020-08" db="EMBL/GenBank/DDBJ databases">
        <title>Sequencing the genomes of 1000 actinobacteria strains.</title>
        <authorList>
            <person name="Klenk H.-P."/>
        </authorList>
    </citation>
    <scope>NUCLEOTIDE SEQUENCE [LARGE SCALE GENOMIC DNA]</scope>
    <source>
        <strain evidence="3 4">DSM 45809</strain>
    </source>
</reference>
<dbReference type="SUPFAM" id="SSF48452">
    <property type="entry name" value="TPR-like"/>
    <property type="match status" value="1"/>
</dbReference>
<gene>
    <name evidence="3" type="ORF">BJY16_003629</name>
</gene>
<dbReference type="Gene3D" id="1.10.260.40">
    <property type="entry name" value="lambda repressor-like DNA-binding domains"/>
    <property type="match status" value="1"/>
</dbReference>
<dbReference type="PROSITE" id="PS50943">
    <property type="entry name" value="HTH_CROC1"/>
    <property type="match status" value="1"/>
</dbReference>
<dbReference type="EMBL" id="JACHNB010000001">
    <property type="protein sequence ID" value="MBB4740170.1"/>
    <property type="molecule type" value="Genomic_DNA"/>
</dbReference>
<dbReference type="SUPFAM" id="SSF47413">
    <property type="entry name" value="lambda repressor-like DNA-binding domains"/>
    <property type="match status" value="1"/>
</dbReference>
<dbReference type="Gene3D" id="3.40.50.300">
    <property type="entry name" value="P-loop containing nucleotide triphosphate hydrolases"/>
    <property type="match status" value="1"/>
</dbReference>